<dbReference type="Proteomes" id="UP000245370">
    <property type="component" value="Unassembled WGS sequence"/>
</dbReference>
<comment type="caution">
    <text evidence="2">The sequence shown here is derived from an EMBL/GenBank/DDBJ whole genome shotgun (WGS) entry which is preliminary data.</text>
</comment>
<keyword evidence="1" id="KW-0472">Membrane</keyword>
<dbReference type="InterPro" id="IPR042252">
    <property type="entry name" value="MtfA_N"/>
</dbReference>
<dbReference type="OrthoDB" id="9786424at2"/>
<evidence type="ECO:0000313" key="3">
    <source>
        <dbReference type="Proteomes" id="UP000245370"/>
    </source>
</evidence>
<feature type="transmembrane region" description="Helical" evidence="1">
    <location>
        <begin position="32"/>
        <end position="50"/>
    </location>
</feature>
<dbReference type="Pfam" id="PF06167">
    <property type="entry name" value="Peptidase_M90"/>
    <property type="match status" value="1"/>
</dbReference>
<keyword evidence="3" id="KW-1185">Reference proteome</keyword>
<dbReference type="Gene3D" id="3.40.390.10">
    <property type="entry name" value="Collagenase (Catalytic Domain)"/>
    <property type="match status" value="1"/>
</dbReference>
<evidence type="ECO:0000313" key="2">
    <source>
        <dbReference type="EMBL" id="PWH87199.1"/>
    </source>
</evidence>
<organism evidence="2 3">
    <name type="scientific">Brumimicrobium oceani</name>
    <dbReference type="NCBI Taxonomy" id="2100725"/>
    <lineage>
        <taxon>Bacteria</taxon>
        <taxon>Pseudomonadati</taxon>
        <taxon>Bacteroidota</taxon>
        <taxon>Flavobacteriia</taxon>
        <taxon>Flavobacteriales</taxon>
        <taxon>Crocinitomicaceae</taxon>
        <taxon>Brumimicrobium</taxon>
    </lineage>
</organism>
<evidence type="ECO:0000256" key="1">
    <source>
        <dbReference type="SAM" id="Phobius"/>
    </source>
</evidence>
<proteinExistence type="predicted"/>
<feature type="transmembrane region" description="Helical" evidence="1">
    <location>
        <begin position="7"/>
        <end position="26"/>
    </location>
</feature>
<dbReference type="RefSeq" id="WP_109358278.1">
    <property type="nucleotide sequence ID" value="NZ_QFRJ01000001.1"/>
</dbReference>
<dbReference type="AlphaFoldDB" id="A0A2U2XHC5"/>
<name>A0A2U2XHC5_9FLAO</name>
<dbReference type="PANTHER" id="PTHR30164">
    <property type="entry name" value="MTFA PEPTIDASE"/>
    <property type="match status" value="1"/>
</dbReference>
<sequence>MKNKSFLPWIILFLVTLGSIPVILHYKGFTSAKIVGIIVVIAIVAALWFWRINTRKKSPRKPKVSLSVNDKHWMKEYISFYKRLNKEDKLIFEDRVGIFIANVTISEIGKEKPEKETCLYVAASAVIAFWGLPYYNYGNLREVLVYPSNFDMDNSLNKHGIVNGKVHHGGLMNNTMILSLPALVKGFQIDNDKKNVGIHEFSHLLDKSDGAIDGIPNYLGEEDKKIWVGLMREAMENIRNNDSTIPAYGGTSEAEFFAVVTTYYKECPSLLKVKNRPLFEFLDEYFNQNKK</sequence>
<dbReference type="CDD" id="cd20169">
    <property type="entry name" value="Peptidase_M90_mtfA"/>
    <property type="match status" value="1"/>
</dbReference>
<accession>A0A2U2XHC5</accession>
<dbReference type="PANTHER" id="PTHR30164:SF2">
    <property type="entry name" value="PROTEIN MTFA"/>
    <property type="match status" value="1"/>
</dbReference>
<dbReference type="InterPro" id="IPR010384">
    <property type="entry name" value="MtfA_fam"/>
</dbReference>
<dbReference type="EMBL" id="QFRJ01000001">
    <property type="protein sequence ID" value="PWH87199.1"/>
    <property type="molecule type" value="Genomic_DNA"/>
</dbReference>
<dbReference type="GO" id="GO:0004177">
    <property type="term" value="F:aminopeptidase activity"/>
    <property type="evidence" value="ECO:0007669"/>
    <property type="project" value="TreeGrafter"/>
</dbReference>
<protein>
    <submittedName>
        <fullName evidence="2">Peptidase</fullName>
    </submittedName>
</protein>
<dbReference type="Gene3D" id="1.10.472.150">
    <property type="entry name" value="Glucose-regulated metallo-peptidase M90, N-terminal domain"/>
    <property type="match status" value="1"/>
</dbReference>
<dbReference type="SUPFAM" id="SSF55486">
    <property type="entry name" value="Metalloproteases ('zincins'), catalytic domain"/>
    <property type="match status" value="1"/>
</dbReference>
<gene>
    <name evidence="2" type="ORF">DIT68_02750</name>
</gene>
<dbReference type="InterPro" id="IPR024079">
    <property type="entry name" value="MetalloPept_cat_dom_sf"/>
</dbReference>
<dbReference type="GO" id="GO:0005829">
    <property type="term" value="C:cytosol"/>
    <property type="evidence" value="ECO:0007669"/>
    <property type="project" value="TreeGrafter"/>
</dbReference>
<keyword evidence="1" id="KW-1133">Transmembrane helix</keyword>
<dbReference type="GO" id="GO:0008237">
    <property type="term" value="F:metallopeptidase activity"/>
    <property type="evidence" value="ECO:0007669"/>
    <property type="project" value="InterPro"/>
</dbReference>
<reference evidence="2 3" key="2">
    <citation type="submission" date="2018-05" db="EMBL/GenBank/DDBJ databases">
        <authorList>
            <person name="Lanie J.A."/>
            <person name="Ng W.-L."/>
            <person name="Kazmierczak K.M."/>
            <person name="Andrzejewski T.M."/>
            <person name="Davidsen T.M."/>
            <person name="Wayne K.J."/>
            <person name="Tettelin H."/>
            <person name="Glass J.I."/>
            <person name="Rusch D."/>
            <person name="Podicherti R."/>
            <person name="Tsui H.-C.T."/>
            <person name="Winkler M.E."/>
        </authorList>
    </citation>
    <scope>NUCLEOTIDE SEQUENCE [LARGE SCALE GENOMIC DNA]</scope>
    <source>
        <strain evidence="2 3">C305</strain>
    </source>
</reference>
<keyword evidence="1" id="KW-0812">Transmembrane</keyword>
<reference evidence="2 3" key="1">
    <citation type="submission" date="2018-05" db="EMBL/GenBank/DDBJ databases">
        <title>Brumimicrobium oceani sp. nov., isolated from coastal sediment.</title>
        <authorList>
            <person name="Kou Y."/>
        </authorList>
    </citation>
    <scope>NUCLEOTIDE SEQUENCE [LARGE SCALE GENOMIC DNA]</scope>
    <source>
        <strain evidence="2 3">C305</strain>
    </source>
</reference>